<reference evidence="2 3" key="1">
    <citation type="journal article" date="2019" name="Appl. Microbiol. Biotechnol.">
        <title>Genome sequence of Isaria javanica and comparative genome analysis insights into family S53 peptidase evolution in fungal entomopathogens.</title>
        <authorList>
            <person name="Lin R."/>
            <person name="Zhang X."/>
            <person name="Xin B."/>
            <person name="Zou M."/>
            <person name="Gao Y."/>
            <person name="Qin F."/>
            <person name="Hu Q."/>
            <person name="Xie B."/>
            <person name="Cheng X."/>
        </authorList>
    </citation>
    <scope>NUCLEOTIDE SEQUENCE [LARGE SCALE GENOMIC DNA]</scope>
    <source>
        <strain evidence="2 3">IJ1G</strain>
    </source>
</reference>
<sequence>MHARQVERWRPDHRRPCTEASRSRDRGYANAGMVRLSHCKPVRSWLPNRTESCTSRACSAVWMSRRRLDCMSRVCMRSLASSRMHCLSKGCYRRNNKEKVISRTREASLILAKFVRMPETTQTPTSTQIGFATTHRLFELLLRAELVGVAALALAAVGGTGGETSLTCGRSSSRS</sequence>
<accession>A0A545V4E1</accession>
<evidence type="ECO:0000313" key="3">
    <source>
        <dbReference type="Proteomes" id="UP000315783"/>
    </source>
</evidence>
<gene>
    <name evidence="2" type="ORF">IF1G_05171</name>
</gene>
<proteinExistence type="predicted"/>
<protein>
    <submittedName>
        <fullName evidence="2">Uncharacterized protein</fullName>
    </submittedName>
</protein>
<dbReference type="AlphaFoldDB" id="A0A545V4E1"/>
<feature type="region of interest" description="Disordered" evidence="1">
    <location>
        <begin position="1"/>
        <end position="24"/>
    </location>
</feature>
<name>A0A545V4E1_9HYPO</name>
<dbReference type="Proteomes" id="UP000315783">
    <property type="component" value="Unassembled WGS sequence"/>
</dbReference>
<keyword evidence="3" id="KW-1185">Reference proteome</keyword>
<organism evidence="2 3">
    <name type="scientific">Cordyceps javanica</name>
    <dbReference type="NCBI Taxonomy" id="43265"/>
    <lineage>
        <taxon>Eukaryota</taxon>
        <taxon>Fungi</taxon>
        <taxon>Dikarya</taxon>
        <taxon>Ascomycota</taxon>
        <taxon>Pezizomycotina</taxon>
        <taxon>Sordariomycetes</taxon>
        <taxon>Hypocreomycetidae</taxon>
        <taxon>Hypocreales</taxon>
        <taxon>Cordycipitaceae</taxon>
        <taxon>Cordyceps</taxon>
    </lineage>
</organism>
<comment type="caution">
    <text evidence="2">The sequence shown here is derived from an EMBL/GenBank/DDBJ whole genome shotgun (WGS) entry which is preliminary data.</text>
</comment>
<evidence type="ECO:0000313" key="2">
    <source>
        <dbReference type="EMBL" id="TQV96588.1"/>
    </source>
</evidence>
<dbReference type="EMBL" id="SPUK01000006">
    <property type="protein sequence ID" value="TQV96588.1"/>
    <property type="molecule type" value="Genomic_DNA"/>
</dbReference>
<evidence type="ECO:0000256" key="1">
    <source>
        <dbReference type="SAM" id="MobiDB-lite"/>
    </source>
</evidence>